<keyword evidence="1" id="KW-0732">Signal</keyword>
<dbReference type="STRING" id="1776384.GCA_900086585_03098"/>
<dbReference type="Pfam" id="PF03577">
    <property type="entry name" value="Peptidase_C69"/>
    <property type="match status" value="1"/>
</dbReference>
<accession>A0A415E7K7</accession>
<feature type="signal peptide" evidence="1">
    <location>
        <begin position="1"/>
        <end position="27"/>
    </location>
</feature>
<dbReference type="OrthoDB" id="9764088at2"/>
<name>A0A415E7K7_9FIRM</name>
<feature type="chain" id="PRO_5038533115" evidence="1">
    <location>
        <begin position="28"/>
        <end position="726"/>
    </location>
</feature>
<dbReference type="GO" id="GO:0016805">
    <property type="term" value="F:dipeptidase activity"/>
    <property type="evidence" value="ECO:0007669"/>
    <property type="project" value="InterPro"/>
</dbReference>
<comment type="caution">
    <text evidence="2">The sequence shown here is derived from an EMBL/GenBank/DDBJ whole genome shotgun (WGS) entry which is preliminary data.</text>
</comment>
<dbReference type="GO" id="GO:0006508">
    <property type="term" value="P:proteolysis"/>
    <property type="evidence" value="ECO:0007669"/>
    <property type="project" value="InterPro"/>
</dbReference>
<evidence type="ECO:0000313" key="2">
    <source>
        <dbReference type="EMBL" id="RHJ89741.1"/>
    </source>
</evidence>
<proteinExistence type="predicted"/>
<evidence type="ECO:0000313" key="3">
    <source>
        <dbReference type="Proteomes" id="UP000284841"/>
    </source>
</evidence>
<dbReference type="PROSITE" id="PS51257">
    <property type="entry name" value="PROKAR_LIPOPROTEIN"/>
    <property type="match status" value="1"/>
</dbReference>
<dbReference type="Proteomes" id="UP000284841">
    <property type="component" value="Unassembled WGS sequence"/>
</dbReference>
<evidence type="ECO:0000256" key="1">
    <source>
        <dbReference type="SAM" id="SignalP"/>
    </source>
</evidence>
<reference evidence="2 3" key="1">
    <citation type="submission" date="2018-08" db="EMBL/GenBank/DDBJ databases">
        <title>A genome reference for cultivated species of the human gut microbiota.</title>
        <authorList>
            <person name="Zou Y."/>
            <person name="Xue W."/>
            <person name="Luo G."/>
        </authorList>
    </citation>
    <scope>NUCLEOTIDE SEQUENCE [LARGE SCALE GENOMIC DNA]</scope>
    <source>
        <strain evidence="2 3">AM07-24</strain>
    </source>
</reference>
<dbReference type="SUPFAM" id="SSF49265">
    <property type="entry name" value="Fibronectin type III"/>
    <property type="match status" value="1"/>
</dbReference>
<dbReference type="AlphaFoldDB" id="A0A415E7K7"/>
<dbReference type="GO" id="GO:0070004">
    <property type="term" value="F:cysteine-type exopeptidase activity"/>
    <property type="evidence" value="ECO:0007669"/>
    <property type="project" value="InterPro"/>
</dbReference>
<dbReference type="InterPro" id="IPR013783">
    <property type="entry name" value="Ig-like_fold"/>
</dbReference>
<sequence length="726" mass="79826">MRKNRISRLLISSALAATLVISSATIAFGCTGIYFGKDVTDNGTTLAGRSEDSGWTRYIKNYTVRQAETHEPGDMYVGASSGFTMPYPAKTFRYTLVKDYTGEGEEEMAQVGINEKGVAAEASVSLSRPLTEITNVDPMVNGGLGEEDIPSVVLMQAKTAREGAALLIEIYETIGVASRDMTMISDKDETWIVQSLSGHNAVAVKAPDDMVGFTPNITGNVDVSDRENTMLTKNFVATAEEAGTLKRDAQGMILVTDSYAAKPTSVSTRLWQGYQYLRGEEFANALTPGYMDLFIEPRPEKNYTLYEALRLLAYRGEGTEKYGGSGTGNGVAIGNDNTLEAHVFETRHDMPAELAVVQWLSLTPPEFGVYIPGYNALITDTIKENSIGLDTMTYNEENPEANSYRTTFYELYFLCKGKGNTKGLEVGSLEARTKYGSGVQKFWEKYQKELIARQKEIDQDMQKILAYDHDLALEKATALNMHLQKEALGYAKEIIAELKAYIADDKGVEAFTPTALTEGKLPTYSFAAIGGTGLPSDNPAPTPPPSVEPQKPEITIQDNAGGKVDLSADGSVATIKADEGYEIASVVLNGKDLGKVDKVENLKTGDKLQIVFAKSEDPTKPVDKNAKIKAGVKATTIKATSKAYKGRTRVNWKKSYGYKVDGYQVYRSIKKNSGYKYIGKTKKSYMDNKKNLKKGTRYYYKVRGYRTIDGEKIYTKWSSKAIRTAK</sequence>
<keyword evidence="3" id="KW-1185">Reference proteome</keyword>
<gene>
    <name evidence="2" type="ORF">DW099_04035</name>
</gene>
<dbReference type="RefSeq" id="WP_118333786.1">
    <property type="nucleotide sequence ID" value="NZ_AP025567.1"/>
</dbReference>
<dbReference type="Gene3D" id="2.60.40.10">
    <property type="entry name" value="Immunoglobulins"/>
    <property type="match status" value="1"/>
</dbReference>
<dbReference type="InterPro" id="IPR005322">
    <property type="entry name" value="Peptidase_C69"/>
</dbReference>
<dbReference type="InterPro" id="IPR036116">
    <property type="entry name" value="FN3_sf"/>
</dbReference>
<dbReference type="Gene3D" id="3.60.60.10">
    <property type="entry name" value="Penicillin V Acylase, Chain A"/>
    <property type="match status" value="1"/>
</dbReference>
<dbReference type="EMBL" id="QRMS01000001">
    <property type="protein sequence ID" value="RHJ89741.1"/>
    <property type="molecule type" value="Genomic_DNA"/>
</dbReference>
<dbReference type="PANTHER" id="PTHR12994">
    <property type="entry name" value="SECERNIN"/>
    <property type="match status" value="1"/>
</dbReference>
<protein>
    <submittedName>
        <fullName evidence="2">Uncharacterized protein</fullName>
    </submittedName>
</protein>
<dbReference type="PANTHER" id="PTHR12994:SF17">
    <property type="entry name" value="LD30995P"/>
    <property type="match status" value="1"/>
</dbReference>
<organism evidence="2 3">
    <name type="scientific">Emergencia timonensis</name>
    <dbReference type="NCBI Taxonomy" id="1776384"/>
    <lineage>
        <taxon>Bacteria</taxon>
        <taxon>Bacillati</taxon>
        <taxon>Bacillota</taxon>
        <taxon>Clostridia</taxon>
        <taxon>Peptostreptococcales</taxon>
        <taxon>Anaerovoracaceae</taxon>
        <taxon>Emergencia</taxon>
    </lineage>
</organism>